<evidence type="ECO:0000313" key="2">
    <source>
        <dbReference type="EMBL" id="MBW0493954.1"/>
    </source>
</evidence>
<accession>A0A9Q3CZK4</accession>
<reference evidence="2" key="1">
    <citation type="submission" date="2021-03" db="EMBL/GenBank/DDBJ databases">
        <title>Draft genome sequence of rust myrtle Austropuccinia psidii MF-1, a brazilian biotype.</title>
        <authorList>
            <person name="Quecine M.C."/>
            <person name="Pachon D.M.R."/>
            <person name="Bonatelli M.L."/>
            <person name="Correr F.H."/>
            <person name="Franceschini L.M."/>
            <person name="Leite T.F."/>
            <person name="Margarido G.R.A."/>
            <person name="Almeida C.A."/>
            <person name="Ferrarezi J.A."/>
            <person name="Labate C.A."/>
        </authorList>
    </citation>
    <scope>NUCLEOTIDE SEQUENCE</scope>
    <source>
        <strain evidence="2">MF-1</strain>
    </source>
</reference>
<dbReference type="EMBL" id="AVOT02012320">
    <property type="protein sequence ID" value="MBW0493954.1"/>
    <property type="molecule type" value="Genomic_DNA"/>
</dbReference>
<dbReference type="Proteomes" id="UP000765509">
    <property type="component" value="Unassembled WGS sequence"/>
</dbReference>
<evidence type="ECO:0000256" key="1">
    <source>
        <dbReference type="SAM" id="MobiDB-lite"/>
    </source>
</evidence>
<evidence type="ECO:0000313" key="3">
    <source>
        <dbReference type="Proteomes" id="UP000765509"/>
    </source>
</evidence>
<name>A0A9Q3CZK4_9BASI</name>
<comment type="caution">
    <text evidence="2">The sequence shown here is derived from an EMBL/GenBank/DDBJ whole genome shotgun (WGS) entry which is preliminary data.</text>
</comment>
<proteinExistence type="predicted"/>
<sequence length="83" mass="9001">MPQAMLQVPENSTEFNDLLTSGAETGSESSDMVSSHELGIEVESQSHENNQDPPVCPDCDYRLILNICALSNAKIFLIAFVSA</sequence>
<gene>
    <name evidence="2" type="ORF">O181_033669</name>
</gene>
<feature type="compositionally biased region" description="Polar residues" evidence="1">
    <location>
        <begin position="9"/>
        <end position="33"/>
    </location>
</feature>
<protein>
    <submittedName>
        <fullName evidence="2">Uncharacterized protein</fullName>
    </submittedName>
</protein>
<organism evidence="2 3">
    <name type="scientific">Austropuccinia psidii MF-1</name>
    <dbReference type="NCBI Taxonomy" id="1389203"/>
    <lineage>
        <taxon>Eukaryota</taxon>
        <taxon>Fungi</taxon>
        <taxon>Dikarya</taxon>
        <taxon>Basidiomycota</taxon>
        <taxon>Pucciniomycotina</taxon>
        <taxon>Pucciniomycetes</taxon>
        <taxon>Pucciniales</taxon>
        <taxon>Sphaerophragmiaceae</taxon>
        <taxon>Austropuccinia</taxon>
    </lineage>
</organism>
<keyword evidence="3" id="KW-1185">Reference proteome</keyword>
<dbReference type="AlphaFoldDB" id="A0A9Q3CZK4"/>
<feature type="region of interest" description="Disordered" evidence="1">
    <location>
        <begin position="1"/>
        <end position="52"/>
    </location>
</feature>